<gene>
    <name evidence="1" type="ORF">S01H4_34796</name>
</gene>
<reference evidence="1" key="1">
    <citation type="journal article" date="2014" name="Front. Microbiol.">
        <title>High frequency of phylogenetically diverse reductive dehalogenase-homologous genes in deep subseafloor sedimentary metagenomes.</title>
        <authorList>
            <person name="Kawai M."/>
            <person name="Futagami T."/>
            <person name="Toyoda A."/>
            <person name="Takaki Y."/>
            <person name="Nishi S."/>
            <person name="Hori S."/>
            <person name="Arai W."/>
            <person name="Tsubouchi T."/>
            <person name="Morono Y."/>
            <person name="Uchiyama I."/>
            <person name="Ito T."/>
            <person name="Fujiyama A."/>
            <person name="Inagaki F."/>
            <person name="Takami H."/>
        </authorList>
    </citation>
    <scope>NUCLEOTIDE SEQUENCE</scope>
    <source>
        <strain evidence="1">Expedition CK06-06</strain>
    </source>
</reference>
<dbReference type="EMBL" id="BART01018430">
    <property type="protein sequence ID" value="GAG75072.1"/>
    <property type="molecule type" value="Genomic_DNA"/>
</dbReference>
<proteinExistence type="predicted"/>
<sequence>MELVFSSNAENKSIIIKQQGPSGKWRPGGVFLMCESIKQTYDRLNQLRMNY</sequence>
<protein>
    <submittedName>
        <fullName evidence="1">Uncharacterized protein</fullName>
    </submittedName>
</protein>
<dbReference type="AlphaFoldDB" id="X1B153"/>
<feature type="non-terminal residue" evidence="1">
    <location>
        <position position="51"/>
    </location>
</feature>
<name>X1B153_9ZZZZ</name>
<organism evidence="1">
    <name type="scientific">marine sediment metagenome</name>
    <dbReference type="NCBI Taxonomy" id="412755"/>
    <lineage>
        <taxon>unclassified sequences</taxon>
        <taxon>metagenomes</taxon>
        <taxon>ecological metagenomes</taxon>
    </lineage>
</organism>
<accession>X1B153</accession>
<evidence type="ECO:0000313" key="1">
    <source>
        <dbReference type="EMBL" id="GAG75072.1"/>
    </source>
</evidence>
<comment type="caution">
    <text evidence="1">The sequence shown here is derived from an EMBL/GenBank/DDBJ whole genome shotgun (WGS) entry which is preliminary data.</text>
</comment>